<name>A0A1R4GY37_9GAMM</name>
<reference evidence="2 3" key="1">
    <citation type="submission" date="2017-02" db="EMBL/GenBank/DDBJ databases">
        <authorList>
            <person name="Peterson S.W."/>
        </authorList>
    </citation>
    <scope>NUCLEOTIDE SEQUENCE [LARGE SCALE GENOMIC DNA]</scope>
    <source>
        <strain evidence="2">Psychrobacter_piechaudii</strain>
    </source>
</reference>
<feature type="domain" description="Nitroreductase" evidence="1">
    <location>
        <begin position="18"/>
        <end position="91"/>
    </location>
</feature>
<dbReference type="Gene3D" id="3.40.109.10">
    <property type="entry name" value="NADH Oxidase"/>
    <property type="match status" value="1"/>
</dbReference>
<dbReference type="AlphaFoldDB" id="A0A1R4GY37"/>
<sequence>MWFVRKITIMPCPYSAFLFFVVYRVHRYNKLNEAHWMGKQVYLSMGALLLGAGLLGIDSVPMEGVDIQALYEEFGLNEKGYTTVGLVALGYRSDNDINATLPKSRLPKDVVFSKA</sequence>
<proteinExistence type="predicted"/>
<dbReference type="InterPro" id="IPR029479">
    <property type="entry name" value="Nitroreductase"/>
</dbReference>
<dbReference type="Proteomes" id="UP000188357">
    <property type="component" value="Unassembled WGS sequence"/>
</dbReference>
<dbReference type="EC" id="1.-.-.-" evidence="2"/>
<evidence type="ECO:0000313" key="3">
    <source>
        <dbReference type="Proteomes" id="UP000188357"/>
    </source>
</evidence>
<evidence type="ECO:0000259" key="1">
    <source>
        <dbReference type="Pfam" id="PF00881"/>
    </source>
</evidence>
<dbReference type="InterPro" id="IPR000415">
    <property type="entry name" value="Nitroreductase-like"/>
</dbReference>
<dbReference type="STRING" id="1945521.A1232T_02142"/>
<dbReference type="SUPFAM" id="SSF55469">
    <property type="entry name" value="FMN-dependent nitroreductase-like"/>
    <property type="match status" value="1"/>
</dbReference>
<evidence type="ECO:0000313" key="2">
    <source>
        <dbReference type="EMBL" id="SJM72943.1"/>
    </source>
</evidence>
<keyword evidence="2" id="KW-0560">Oxidoreductase</keyword>
<accession>A0A1R4GY37</accession>
<gene>
    <name evidence="2" type="primary">nfnB_2</name>
    <name evidence="2" type="ORF">A1232T_02142</name>
</gene>
<dbReference type="EMBL" id="FUGE01000224">
    <property type="protein sequence ID" value="SJM72943.1"/>
    <property type="molecule type" value="Genomic_DNA"/>
</dbReference>
<dbReference type="Pfam" id="PF00881">
    <property type="entry name" value="Nitroreductase"/>
    <property type="match status" value="1"/>
</dbReference>
<organism evidence="2 3">
    <name type="scientific">Psychrobacter piechaudii</name>
    <dbReference type="NCBI Taxonomy" id="1945521"/>
    <lineage>
        <taxon>Bacteria</taxon>
        <taxon>Pseudomonadati</taxon>
        <taxon>Pseudomonadota</taxon>
        <taxon>Gammaproteobacteria</taxon>
        <taxon>Moraxellales</taxon>
        <taxon>Moraxellaceae</taxon>
        <taxon>Psychrobacter</taxon>
    </lineage>
</organism>
<protein>
    <submittedName>
        <fullName evidence="2">Oxygen-insensitive NAD(P)H nitroreductase</fullName>
        <ecNumber evidence="2">1.-.-.-</ecNumber>
    </submittedName>
</protein>
<keyword evidence="3" id="KW-1185">Reference proteome</keyword>
<dbReference type="GO" id="GO:0016491">
    <property type="term" value="F:oxidoreductase activity"/>
    <property type="evidence" value="ECO:0007669"/>
    <property type="project" value="UniProtKB-KW"/>
</dbReference>